<dbReference type="EMBL" id="WXYO01000007">
    <property type="protein sequence ID" value="NAS13714.1"/>
    <property type="molecule type" value="Genomic_DNA"/>
</dbReference>
<evidence type="ECO:0000313" key="2">
    <source>
        <dbReference type="EMBL" id="NAS13714.1"/>
    </source>
</evidence>
<organism evidence="2 3">
    <name type="scientific">Poritiphilus flavus</name>
    <dbReference type="NCBI Taxonomy" id="2697053"/>
    <lineage>
        <taxon>Bacteria</taxon>
        <taxon>Pseudomonadati</taxon>
        <taxon>Bacteroidota</taxon>
        <taxon>Flavobacteriia</taxon>
        <taxon>Flavobacteriales</taxon>
        <taxon>Flavobacteriaceae</taxon>
        <taxon>Poritiphilus</taxon>
    </lineage>
</organism>
<dbReference type="Proteomes" id="UP000475249">
    <property type="component" value="Unassembled WGS sequence"/>
</dbReference>
<protein>
    <recommendedName>
        <fullName evidence="4">Cytochrome B</fullName>
    </recommendedName>
</protein>
<reference evidence="2 3" key="1">
    <citation type="submission" date="2020-01" db="EMBL/GenBank/DDBJ databases">
        <title>Bacteria diversity of Porities sp.</title>
        <authorList>
            <person name="Wang G."/>
        </authorList>
    </citation>
    <scope>NUCLEOTIDE SEQUENCE [LARGE SCALE GENOMIC DNA]</scope>
    <source>
        <strain evidence="2 3">R33</strain>
    </source>
</reference>
<comment type="caution">
    <text evidence="2">The sequence shown here is derived from an EMBL/GenBank/DDBJ whole genome shotgun (WGS) entry which is preliminary data.</text>
</comment>
<dbReference type="RefSeq" id="WP_161436742.1">
    <property type="nucleotide sequence ID" value="NZ_WXYO01000007.1"/>
</dbReference>
<dbReference type="AlphaFoldDB" id="A0A6L9EG26"/>
<sequence length="152" mass="17752">MYQSLIIIHSVTRWLVLLSLVYAIYRAYRGYFKNLTFSKVDNSIRHWTATFAHIQLMIGILLYTQSPIIKYFWNNLDAAISSLDTTFFGVIHLILMLTAIVVLTIGSAKAKRRSIDKEKFRIMLVWFSIALIIIFVAIPWPFSPMANRPYFR</sequence>
<keyword evidence="1" id="KW-1133">Transmembrane helix</keyword>
<keyword evidence="1" id="KW-0812">Transmembrane</keyword>
<accession>A0A6L9EG26</accession>
<feature type="transmembrane region" description="Helical" evidence="1">
    <location>
        <begin position="46"/>
        <end position="66"/>
    </location>
</feature>
<evidence type="ECO:0000256" key="1">
    <source>
        <dbReference type="SAM" id="Phobius"/>
    </source>
</evidence>
<gene>
    <name evidence="2" type="ORF">GTQ38_16995</name>
</gene>
<proteinExistence type="predicted"/>
<keyword evidence="1" id="KW-0472">Membrane</keyword>
<feature type="transmembrane region" description="Helical" evidence="1">
    <location>
        <begin position="86"/>
        <end position="108"/>
    </location>
</feature>
<evidence type="ECO:0000313" key="3">
    <source>
        <dbReference type="Proteomes" id="UP000475249"/>
    </source>
</evidence>
<feature type="transmembrane region" description="Helical" evidence="1">
    <location>
        <begin position="6"/>
        <end position="25"/>
    </location>
</feature>
<evidence type="ECO:0008006" key="4">
    <source>
        <dbReference type="Google" id="ProtNLM"/>
    </source>
</evidence>
<feature type="transmembrane region" description="Helical" evidence="1">
    <location>
        <begin position="120"/>
        <end position="142"/>
    </location>
</feature>
<name>A0A6L9EG26_9FLAO</name>
<keyword evidence="3" id="KW-1185">Reference proteome</keyword>